<gene>
    <name evidence="2" type="ORF">RMAR1173_LOCUS13283</name>
</gene>
<feature type="transmembrane region" description="Helical" evidence="1">
    <location>
        <begin position="207"/>
        <end position="235"/>
    </location>
</feature>
<keyword evidence="1" id="KW-0812">Transmembrane</keyword>
<name>A0A7S2WLZ5_9STRA</name>
<feature type="transmembrane region" description="Helical" evidence="1">
    <location>
        <begin position="178"/>
        <end position="200"/>
    </location>
</feature>
<proteinExistence type="predicted"/>
<feature type="transmembrane region" description="Helical" evidence="1">
    <location>
        <begin position="108"/>
        <end position="126"/>
    </location>
</feature>
<keyword evidence="1" id="KW-0472">Membrane</keyword>
<sequence length="343" mass="36795">MIEGNPTCGVDVHCGDTFLERLTFIFEPAWYSYNRKIFDNTAKTYATDYVLGVFMVYGACSVAVSCPPSRLRRLTIALLLLYALSVFSGGAAHQFFVTLEDVNSFQFQLLWSVCVGAVTTAGYFIGAIGKELAVAGPHVKLPTVPQAMACTTPFCIALGMLTGGLIGIASPSCGRVCVYASFVAGAIIGLVIGAGTAAVAPRTCVQAVLAFPSSIWAIFVAILGVMTVSGALSMARPAADIFVAGFAQGFPTLALAGCWTLHVKDSHTFNLSTLDRVLLIFAMLLAAPLIIIYPVFLSYLPQLSLGFVNAFLHCWLTVAWGLQWWMLQRYCQAYRGFSSVKGE</sequence>
<feature type="transmembrane region" description="Helical" evidence="1">
    <location>
        <begin position="49"/>
        <end position="67"/>
    </location>
</feature>
<dbReference type="AlphaFoldDB" id="A0A7S2WLZ5"/>
<dbReference type="EMBL" id="HBHJ01020043">
    <property type="protein sequence ID" value="CAD9695789.1"/>
    <property type="molecule type" value="Transcribed_RNA"/>
</dbReference>
<organism evidence="2">
    <name type="scientific">Rhizochromulina marina</name>
    <dbReference type="NCBI Taxonomy" id="1034831"/>
    <lineage>
        <taxon>Eukaryota</taxon>
        <taxon>Sar</taxon>
        <taxon>Stramenopiles</taxon>
        <taxon>Ochrophyta</taxon>
        <taxon>Dictyochophyceae</taxon>
        <taxon>Rhizochromulinales</taxon>
        <taxon>Rhizochromulina</taxon>
    </lineage>
</organism>
<keyword evidence="1" id="KW-1133">Transmembrane helix</keyword>
<evidence type="ECO:0000313" key="2">
    <source>
        <dbReference type="EMBL" id="CAD9695789.1"/>
    </source>
</evidence>
<feature type="transmembrane region" description="Helical" evidence="1">
    <location>
        <begin position="74"/>
        <end position="96"/>
    </location>
</feature>
<feature type="transmembrane region" description="Helical" evidence="1">
    <location>
        <begin position="277"/>
        <end position="300"/>
    </location>
</feature>
<feature type="transmembrane region" description="Helical" evidence="1">
    <location>
        <begin position="147"/>
        <end position="166"/>
    </location>
</feature>
<protein>
    <submittedName>
        <fullName evidence="2">Uncharacterized protein</fullName>
    </submittedName>
</protein>
<reference evidence="2" key="1">
    <citation type="submission" date="2021-01" db="EMBL/GenBank/DDBJ databases">
        <authorList>
            <person name="Corre E."/>
            <person name="Pelletier E."/>
            <person name="Niang G."/>
            <person name="Scheremetjew M."/>
            <person name="Finn R."/>
            <person name="Kale V."/>
            <person name="Holt S."/>
            <person name="Cochrane G."/>
            <person name="Meng A."/>
            <person name="Brown T."/>
            <person name="Cohen L."/>
        </authorList>
    </citation>
    <scope>NUCLEOTIDE SEQUENCE</scope>
    <source>
        <strain evidence="2">CCMP1243</strain>
    </source>
</reference>
<feature type="transmembrane region" description="Helical" evidence="1">
    <location>
        <begin position="306"/>
        <end position="327"/>
    </location>
</feature>
<evidence type="ECO:0000256" key="1">
    <source>
        <dbReference type="SAM" id="Phobius"/>
    </source>
</evidence>
<feature type="transmembrane region" description="Helical" evidence="1">
    <location>
        <begin position="241"/>
        <end position="261"/>
    </location>
</feature>
<accession>A0A7S2WLZ5</accession>